<feature type="compositionally biased region" description="Pro residues" evidence="5">
    <location>
        <begin position="1"/>
        <end position="10"/>
    </location>
</feature>
<accession>A0AA38XJD3</accession>
<dbReference type="PROSITE" id="PS00463">
    <property type="entry name" value="ZN2_CY6_FUNGAL_1"/>
    <property type="match status" value="1"/>
</dbReference>
<feature type="compositionally biased region" description="Polar residues" evidence="5">
    <location>
        <begin position="291"/>
        <end position="320"/>
    </location>
</feature>
<dbReference type="GO" id="GO:0003677">
    <property type="term" value="F:DNA binding"/>
    <property type="evidence" value="ECO:0007669"/>
    <property type="project" value="UniProtKB-KW"/>
</dbReference>
<dbReference type="InterPro" id="IPR036864">
    <property type="entry name" value="Zn2-C6_fun-type_DNA-bd_sf"/>
</dbReference>
<dbReference type="PANTHER" id="PTHR47256">
    <property type="entry name" value="ZN(II)2CYS6 TRANSCRIPTION FACTOR (EUROFUNG)-RELATED"/>
    <property type="match status" value="1"/>
</dbReference>
<evidence type="ECO:0000256" key="4">
    <source>
        <dbReference type="ARBA" id="ARBA00023242"/>
    </source>
</evidence>
<organism evidence="7 8">
    <name type="scientific">Cladophialophora chaetospira</name>
    <dbReference type="NCBI Taxonomy" id="386627"/>
    <lineage>
        <taxon>Eukaryota</taxon>
        <taxon>Fungi</taxon>
        <taxon>Dikarya</taxon>
        <taxon>Ascomycota</taxon>
        <taxon>Pezizomycotina</taxon>
        <taxon>Eurotiomycetes</taxon>
        <taxon>Chaetothyriomycetidae</taxon>
        <taxon>Chaetothyriales</taxon>
        <taxon>Herpotrichiellaceae</taxon>
        <taxon>Cladophialophora</taxon>
    </lineage>
</organism>
<comment type="caution">
    <text evidence="7">The sequence shown here is derived from an EMBL/GenBank/DDBJ whole genome shotgun (WGS) entry which is preliminary data.</text>
</comment>
<dbReference type="SUPFAM" id="SSF57701">
    <property type="entry name" value="Zn2/Cys6 DNA-binding domain"/>
    <property type="match status" value="1"/>
</dbReference>
<dbReference type="SMART" id="SM00066">
    <property type="entry name" value="GAL4"/>
    <property type="match status" value="1"/>
</dbReference>
<feature type="region of interest" description="Disordered" evidence="5">
    <location>
        <begin position="1"/>
        <end position="34"/>
    </location>
</feature>
<evidence type="ECO:0000256" key="1">
    <source>
        <dbReference type="ARBA" id="ARBA00023015"/>
    </source>
</evidence>
<dbReference type="AlphaFoldDB" id="A0AA38XJD3"/>
<dbReference type="InterPro" id="IPR021833">
    <property type="entry name" value="DUF3425"/>
</dbReference>
<sequence length="583" mass="64704">MPSPPKPPTARPLKPAKAGQASKSPSVRKKTSNARISAACEACKKRKTKCTGGPPPCHLCQTLGTDCVIDLSLDMRRRAAFQRTLDESKNYQDALYTLLDGIREGPSPRLEALFEYIRKGATNPDVSIVVQEFLSRSQDEDGDEAMSSDLDGIDPMLEDYKAMKSPVEMSSIKSESISSESPKGKAADLGPTPIRTLLLSLKNCSQSQGEALLQRFLAMKSGEKVILPPWSPEGKSPWEGAGPGISPPSAAERAMWHPVLHVRAQSSRADDRPQFSPFASPTRRFSEAGTYANQSQSIKSESASPARLFSTQSPPQPSINTDVSMSAVTVASSPATPYFELITNFPSDQQRQNVWDLCVAQEDQVTRLRIPRHLVLPLVIPDDSPMSRTYTDYVFGARRMLESGVPSGDVLGYTDRVGVDLFFRPRRTNDKFDCASWACEVSRSYDTNIFVRLATACLLTHMMRWLLVPTLENYQRIPDMMKPTPTQCMIPHIGAIETIPLPPMRDAAINKLRDWLTPLIDARWSVNWPHEVDLAVERDPLTGDRVLTQKFHEHVTVYDNWSVASGILKAFPEIGGRIRIHES</sequence>
<dbReference type="PANTHER" id="PTHR47256:SF10">
    <property type="entry name" value="ZN(II)2CYS6 TRANSCRIPTION FACTOR (EUROFUNG)"/>
    <property type="match status" value="1"/>
</dbReference>
<dbReference type="Pfam" id="PF11905">
    <property type="entry name" value="DUF3425"/>
    <property type="match status" value="1"/>
</dbReference>
<keyword evidence="3" id="KW-0804">Transcription</keyword>
<feature type="region of interest" description="Disordered" evidence="5">
    <location>
        <begin position="264"/>
        <end position="320"/>
    </location>
</feature>
<name>A0AA38XJD3_9EURO</name>
<reference evidence="7" key="1">
    <citation type="submission" date="2022-10" db="EMBL/GenBank/DDBJ databases">
        <title>Culturing micro-colonial fungi from biological soil crusts in the Mojave desert and describing Neophaeococcomyces mojavensis, and introducing the new genera and species Taxawa tesnikishii.</title>
        <authorList>
            <person name="Kurbessoian T."/>
            <person name="Stajich J.E."/>
        </authorList>
    </citation>
    <scope>NUCLEOTIDE SEQUENCE</scope>
    <source>
        <strain evidence="7">TK_41</strain>
    </source>
</reference>
<gene>
    <name evidence="7" type="ORF">H2200_002717</name>
</gene>
<keyword evidence="1" id="KW-0805">Transcription regulation</keyword>
<keyword evidence="2" id="KW-0238">DNA-binding</keyword>
<evidence type="ECO:0000256" key="3">
    <source>
        <dbReference type="ARBA" id="ARBA00023163"/>
    </source>
</evidence>
<dbReference type="InterPro" id="IPR053187">
    <property type="entry name" value="Notoamide_regulator"/>
</dbReference>
<keyword evidence="8" id="KW-1185">Reference proteome</keyword>
<dbReference type="EMBL" id="JAPDRK010000003">
    <property type="protein sequence ID" value="KAJ9614580.1"/>
    <property type="molecule type" value="Genomic_DNA"/>
</dbReference>
<dbReference type="GO" id="GO:0000981">
    <property type="term" value="F:DNA-binding transcription factor activity, RNA polymerase II-specific"/>
    <property type="evidence" value="ECO:0007669"/>
    <property type="project" value="InterPro"/>
</dbReference>
<dbReference type="InterPro" id="IPR001138">
    <property type="entry name" value="Zn2Cys6_DnaBD"/>
</dbReference>
<dbReference type="Pfam" id="PF00172">
    <property type="entry name" value="Zn_clus"/>
    <property type="match status" value="1"/>
</dbReference>
<dbReference type="PROSITE" id="PS50048">
    <property type="entry name" value="ZN2_CY6_FUNGAL_2"/>
    <property type="match status" value="1"/>
</dbReference>
<protein>
    <recommendedName>
        <fullName evidence="6">Zn(2)-C6 fungal-type domain-containing protein</fullName>
    </recommendedName>
</protein>
<dbReference type="GO" id="GO:0008270">
    <property type="term" value="F:zinc ion binding"/>
    <property type="evidence" value="ECO:0007669"/>
    <property type="project" value="InterPro"/>
</dbReference>
<dbReference type="Proteomes" id="UP001172673">
    <property type="component" value="Unassembled WGS sequence"/>
</dbReference>
<evidence type="ECO:0000313" key="8">
    <source>
        <dbReference type="Proteomes" id="UP001172673"/>
    </source>
</evidence>
<dbReference type="CDD" id="cd00067">
    <property type="entry name" value="GAL4"/>
    <property type="match status" value="1"/>
</dbReference>
<evidence type="ECO:0000313" key="7">
    <source>
        <dbReference type="EMBL" id="KAJ9614580.1"/>
    </source>
</evidence>
<evidence type="ECO:0000259" key="6">
    <source>
        <dbReference type="PROSITE" id="PS50048"/>
    </source>
</evidence>
<feature type="domain" description="Zn(2)-C6 fungal-type" evidence="6">
    <location>
        <begin position="39"/>
        <end position="69"/>
    </location>
</feature>
<evidence type="ECO:0000256" key="2">
    <source>
        <dbReference type="ARBA" id="ARBA00023125"/>
    </source>
</evidence>
<evidence type="ECO:0000256" key="5">
    <source>
        <dbReference type="SAM" id="MobiDB-lite"/>
    </source>
</evidence>
<proteinExistence type="predicted"/>
<dbReference type="Gene3D" id="4.10.240.10">
    <property type="entry name" value="Zn(2)-C6 fungal-type DNA-binding domain"/>
    <property type="match status" value="1"/>
</dbReference>
<keyword evidence="4" id="KW-0539">Nucleus</keyword>